<feature type="compositionally biased region" description="Basic and acidic residues" evidence="4">
    <location>
        <begin position="58"/>
        <end position="85"/>
    </location>
</feature>
<comment type="caution">
    <text evidence="5">The sequence shown here is derived from an EMBL/GenBank/DDBJ whole genome shotgun (WGS) entry which is preliminary data.</text>
</comment>
<dbReference type="EMBL" id="BLLK01000045">
    <property type="protein sequence ID" value="GFH51001.1"/>
    <property type="molecule type" value="Genomic_DNA"/>
</dbReference>
<sequence>MVKQTLLLSFFHSKKQAKGTEKSSDIVTTSSTNDNHDDQVNSCINDVKPSHMTSDSVHVQEENTEERQMNSNRHENIDNHDKVSDSESEEVISNDVDKPSETNRSNVSSEAFGSDDNILSEYEKLRLRNIKRNHERLVALGLAEPNSLPMMNRDTSSSTVNRKKKRKKVSAPTFPKKNLPVRRSTRNRKSLTEVDETNSLTENASQPLAMEQEVQDELEMFEDSPLVQYSMNSTHEDTNNALSLSAHKGPIASLEPVGSRLLSPKAKLALYSLDLYSDDENYPMQWVVGAGKSGIVSIWNMYDKPNEGGIESVISFKGHNGRWIADALFVPSQSDINNNEKGSCPSNLLTAGNDGSVCLWDLKSTASSSGVPKLLTQTGKTLHSSGIFSMHVERKDTNYRDVLVCTGSKDKTICVTSMEAICHGRNCTPSFVSNHHTSKVSSVQMNGSQIGSTSDDGSFALHDYRTNKVIFSCDDAHYKPHAFVWENESRSYFATAGLDDVILVWDRRNLGTPFRRLKGHVPQTTRKHKRIHRPSFLKSDNENQYILSGSEGSGSLALFNFDPERTPDTDITPVYSRGYLPQDCGDAGCSKVQGSNVAVAIDGGDVMVLCPSKSDSTK</sequence>
<feature type="compositionally biased region" description="Polar residues" evidence="4">
    <location>
        <begin position="197"/>
        <end position="206"/>
    </location>
</feature>
<dbReference type="Gene3D" id="2.130.10.10">
    <property type="entry name" value="YVTN repeat-like/Quinoprotein amine dehydrogenase"/>
    <property type="match status" value="2"/>
</dbReference>
<dbReference type="SMART" id="SM00320">
    <property type="entry name" value="WD40"/>
    <property type="match status" value="5"/>
</dbReference>
<keyword evidence="1 3" id="KW-0853">WD repeat</keyword>
<feature type="compositionally biased region" description="Basic residues" evidence="4">
    <location>
        <begin position="179"/>
        <end position="189"/>
    </location>
</feature>
<dbReference type="AlphaFoldDB" id="A0AAD3H5G6"/>
<dbReference type="InterPro" id="IPR001680">
    <property type="entry name" value="WD40_rpt"/>
</dbReference>
<protein>
    <submittedName>
        <fullName evidence="5">Uncharacterized protein</fullName>
    </submittedName>
</protein>
<feature type="repeat" description="WD" evidence="3">
    <location>
        <begin position="348"/>
        <end position="370"/>
    </location>
</feature>
<accession>A0AAD3H5G6</accession>
<evidence type="ECO:0000313" key="5">
    <source>
        <dbReference type="EMBL" id="GFH51001.1"/>
    </source>
</evidence>
<evidence type="ECO:0000313" key="6">
    <source>
        <dbReference type="Proteomes" id="UP001054902"/>
    </source>
</evidence>
<gene>
    <name evidence="5" type="ORF">CTEN210_07477</name>
</gene>
<name>A0AAD3H5G6_9STRA</name>
<evidence type="ECO:0000256" key="2">
    <source>
        <dbReference type="ARBA" id="ARBA00022737"/>
    </source>
</evidence>
<feature type="region of interest" description="Disordered" evidence="4">
    <location>
        <begin position="14"/>
        <end position="112"/>
    </location>
</feature>
<dbReference type="InterPro" id="IPR036322">
    <property type="entry name" value="WD40_repeat_dom_sf"/>
</dbReference>
<dbReference type="SUPFAM" id="SSF50978">
    <property type="entry name" value="WD40 repeat-like"/>
    <property type="match status" value="1"/>
</dbReference>
<reference evidence="5 6" key="1">
    <citation type="journal article" date="2021" name="Sci. Rep.">
        <title>The genome of the diatom Chaetoceros tenuissimus carries an ancient integrated fragment of an extant virus.</title>
        <authorList>
            <person name="Hongo Y."/>
            <person name="Kimura K."/>
            <person name="Takaki Y."/>
            <person name="Yoshida Y."/>
            <person name="Baba S."/>
            <person name="Kobayashi G."/>
            <person name="Nagasaki K."/>
            <person name="Hano T."/>
            <person name="Tomaru Y."/>
        </authorList>
    </citation>
    <scope>NUCLEOTIDE SEQUENCE [LARGE SCALE GENOMIC DNA]</scope>
    <source>
        <strain evidence="5 6">NIES-3715</strain>
    </source>
</reference>
<dbReference type="InterPro" id="IPR015943">
    <property type="entry name" value="WD40/YVTN_repeat-like_dom_sf"/>
</dbReference>
<evidence type="ECO:0000256" key="3">
    <source>
        <dbReference type="PROSITE-ProRule" id="PRU00221"/>
    </source>
</evidence>
<dbReference type="GO" id="GO:0005634">
    <property type="term" value="C:nucleus"/>
    <property type="evidence" value="ECO:0007669"/>
    <property type="project" value="TreeGrafter"/>
</dbReference>
<dbReference type="Proteomes" id="UP001054902">
    <property type="component" value="Unassembled WGS sequence"/>
</dbReference>
<organism evidence="5 6">
    <name type="scientific">Chaetoceros tenuissimus</name>
    <dbReference type="NCBI Taxonomy" id="426638"/>
    <lineage>
        <taxon>Eukaryota</taxon>
        <taxon>Sar</taxon>
        <taxon>Stramenopiles</taxon>
        <taxon>Ochrophyta</taxon>
        <taxon>Bacillariophyta</taxon>
        <taxon>Coscinodiscophyceae</taxon>
        <taxon>Chaetocerotophycidae</taxon>
        <taxon>Chaetocerotales</taxon>
        <taxon>Chaetocerotaceae</taxon>
        <taxon>Chaetoceros</taxon>
    </lineage>
</organism>
<dbReference type="PANTHER" id="PTHR22847">
    <property type="entry name" value="WD40 REPEAT PROTEIN"/>
    <property type="match status" value="1"/>
</dbReference>
<evidence type="ECO:0000256" key="4">
    <source>
        <dbReference type="SAM" id="MobiDB-lite"/>
    </source>
</evidence>
<proteinExistence type="predicted"/>
<dbReference type="PROSITE" id="PS50082">
    <property type="entry name" value="WD_REPEATS_2"/>
    <property type="match status" value="1"/>
</dbReference>
<feature type="compositionally biased region" description="Polar residues" evidence="4">
    <location>
        <begin position="102"/>
        <end position="111"/>
    </location>
</feature>
<evidence type="ECO:0000256" key="1">
    <source>
        <dbReference type="ARBA" id="ARBA00022574"/>
    </source>
</evidence>
<keyword evidence="6" id="KW-1185">Reference proteome</keyword>
<keyword evidence="2" id="KW-0677">Repeat</keyword>
<dbReference type="PANTHER" id="PTHR22847:SF735">
    <property type="entry name" value="AFR153WP"/>
    <property type="match status" value="1"/>
</dbReference>
<feature type="region of interest" description="Disordered" evidence="4">
    <location>
        <begin position="148"/>
        <end position="208"/>
    </location>
</feature>